<organism evidence="3 4">
    <name type="scientific">Candidatus Protofrankia datiscae</name>
    <dbReference type="NCBI Taxonomy" id="2716812"/>
    <lineage>
        <taxon>Bacteria</taxon>
        <taxon>Bacillati</taxon>
        <taxon>Actinomycetota</taxon>
        <taxon>Actinomycetes</taxon>
        <taxon>Frankiales</taxon>
        <taxon>Frankiaceae</taxon>
        <taxon>Protofrankia</taxon>
    </lineage>
</organism>
<dbReference type="STRING" id="656024.FsymDg_1236"/>
<feature type="domain" description="Tc1-like transposase DDE" evidence="2">
    <location>
        <begin position="212"/>
        <end position="363"/>
    </location>
</feature>
<proteinExistence type="predicted"/>
<dbReference type="InterPro" id="IPR047655">
    <property type="entry name" value="Transpos_IS630-like"/>
</dbReference>
<dbReference type="Pfam" id="PF13565">
    <property type="entry name" value="HTH_32"/>
    <property type="match status" value="1"/>
</dbReference>
<dbReference type="NCBIfam" id="NF033545">
    <property type="entry name" value="transpos_IS630"/>
    <property type="match status" value="1"/>
</dbReference>
<evidence type="ECO:0000313" key="4">
    <source>
        <dbReference type="Proteomes" id="UP000001549"/>
    </source>
</evidence>
<dbReference type="InterPro" id="IPR038717">
    <property type="entry name" value="Tc1-like_DDE_dom"/>
</dbReference>
<dbReference type="eggNOG" id="COG3415">
    <property type="taxonomic scope" value="Bacteria"/>
</dbReference>
<dbReference type="Proteomes" id="UP000001549">
    <property type="component" value="Chromosome"/>
</dbReference>
<evidence type="ECO:0000256" key="1">
    <source>
        <dbReference type="SAM" id="MobiDB-lite"/>
    </source>
</evidence>
<accession>F8B0A2</accession>
<evidence type="ECO:0000259" key="2">
    <source>
        <dbReference type="Pfam" id="PF13358"/>
    </source>
</evidence>
<sequence>MCLGERVGSGRSPRPSAGQDCVVGSQKKWPVTLTEADRDELVRVTSTGVHPASMIRRARVLLALDTSVGPVASQEELVVRVGVSGETLRLVAKRFTETGGDVGATIGRKARELPPVPSPVTGEVEARLIALACSQPPAGYARWSLRLLEKHVALVADIPDLDHSTIGRVLKTRLRPHLRKCWTIPPRANAQFAARMEDVLAVYARPHNPGVPVVCMDEKPYQLLAHARDPIPATPGRDRREDSEYVRHGTCSIFCWVEPLAGWRRVQATPRRTRIDWAHHVRRLLTLDYPDAERVVLVMDNLNTHDISSLYEAFDPAVAFALAQRLEIHHTPKHGSWLNIAEIELAALTRQCLDRRIDTLDVLNTELDAWQTAVNANQRQVNWHFTTDDARTKLRHLYPTH</sequence>
<dbReference type="EMBL" id="CP002801">
    <property type="protein sequence ID" value="AEH08726.1"/>
    <property type="molecule type" value="Genomic_DNA"/>
</dbReference>
<keyword evidence="4" id="KW-1185">Reference proteome</keyword>
<feature type="region of interest" description="Disordered" evidence="1">
    <location>
        <begin position="1"/>
        <end position="22"/>
    </location>
</feature>
<dbReference type="KEGG" id="fsy:FsymDg_1236"/>
<dbReference type="HOGENOM" id="CLU_041125_5_1_11"/>
<name>F8B0A2_9ACTN</name>
<dbReference type="eggNOG" id="COG3335">
    <property type="taxonomic scope" value="Bacteria"/>
</dbReference>
<protein>
    <submittedName>
        <fullName evidence="3">Transposase</fullName>
    </submittedName>
</protein>
<evidence type="ECO:0000313" key="3">
    <source>
        <dbReference type="EMBL" id="AEH08726.1"/>
    </source>
</evidence>
<dbReference type="AlphaFoldDB" id="F8B0A2"/>
<reference evidence="3 4" key="1">
    <citation type="submission" date="2011-05" db="EMBL/GenBank/DDBJ databases">
        <title>Complete sequence of chromosome of Frankia symbiont of Datisca glomerata.</title>
        <authorList>
            <consortium name="US DOE Joint Genome Institute"/>
            <person name="Lucas S."/>
            <person name="Han J."/>
            <person name="Lapidus A."/>
            <person name="Cheng J.-F."/>
            <person name="Goodwin L."/>
            <person name="Pitluck S."/>
            <person name="Peters L."/>
            <person name="Mikhailova N."/>
            <person name="Chertkov O."/>
            <person name="Teshima H."/>
            <person name="Han C."/>
            <person name="Tapia R."/>
            <person name="Land M."/>
            <person name="Hauser L."/>
            <person name="Kyrpides N."/>
            <person name="Ivanova N."/>
            <person name="Pagani I."/>
            <person name="Berry A."/>
            <person name="Pawlowski K."/>
            <person name="Persson T."/>
            <person name="Vanden Heuvel B."/>
            <person name="Benson D."/>
            <person name="Woyke T."/>
        </authorList>
    </citation>
    <scope>NUCLEOTIDE SEQUENCE [LARGE SCALE GENOMIC DNA]</scope>
    <source>
        <strain evidence="4">4085684</strain>
    </source>
</reference>
<dbReference type="Pfam" id="PF13358">
    <property type="entry name" value="DDE_3"/>
    <property type="match status" value="1"/>
</dbReference>
<gene>
    <name evidence="3" type="ordered locus">FsymDg_1236</name>
</gene>